<evidence type="ECO:0000259" key="1">
    <source>
        <dbReference type="Pfam" id="PF12697"/>
    </source>
</evidence>
<dbReference type="InterPro" id="IPR029058">
    <property type="entry name" value="AB_hydrolase_fold"/>
</dbReference>
<dbReference type="GO" id="GO:0016020">
    <property type="term" value="C:membrane"/>
    <property type="evidence" value="ECO:0007669"/>
    <property type="project" value="TreeGrafter"/>
</dbReference>
<accession>A0A1C4ZYK5</accession>
<evidence type="ECO:0000313" key="2">
    <source>
        <dbReference type="EMBL" id="SCF38009.1"/>
    </source>
</evidence>
<dbReference type="Pfam" id="PF12697">
    <property type="entry name" value="Abhydrolase_6"/>
    <property type="match status" value="1"/>
</dbReference>
<feature type="domain" description="AB hydrolase-1" evidence="1">
    <location>
        <begin position="58"/>
        <end position="269"/>
    </location>
</feature>
<dbReference type="STRING" id="262898.GA0070564_10738"/>
<keyword evidence="3" id="KW-1185">Reference proteome</keyword>
<dbReference type="PRINTS" id="PR00111">
    <property type="entry name" value="ABHYDROLASE"/>
</dbReference>
<dbReference type="GO" id="GO:0003824">
    <property type="term" value="F:catalytic activity"/>
    <property type="evidence" value="ECO:0007669"/>
    <property type="project" value="UniProtKB-ARBA"/>
</dbReference>
<dbReference type="PANTHER" id="PTHR43798:SF33">
    <property type="entry name" value="HYDROLASE, PUTATIVE (AFU_ORTHOLOGUE AFUA_2G14860)-RELATED"/>
    <property type="match status" value="1"/>
</dbReference>
<dbReference type="SUPFAM" id="SSF53474">
    <property type="entry name" value="alpha/beta-Hydrolases"/>
    <property type="match status" value="1"/>
</dbReference>
<evidence type="ECO:0000313" key="3">
    <source>
        <dbReference type="Proteomes" id="UP000199504"/>
    </source>
</evidence>
<dbReference type="EMBL" id="FMCX01000007">
    <property type="protein sequence ID" value="SCF38009.1"/>
    <property type="molecule type" value="Genomic_DNA"/>
</dbReference>
<dbReference type="RefSeq" id="WP_245670149.1">
    <property type="nucleotide sequence ID" value="NZ_FMCX01000007.1"/>
</dbReference>
<dbReference type="Gene3D" id="3.40.50.1820">
    <property type="entry name" value="alpha/beta hydrolase"/>
    <property type="match status" value="1"/>
</dbReference>
<dbReference type="AlphaFoldDB" id="A0A1C4ZYK5"/>
<protein>
    <submittedName>
        <fullName evidence="2">Pimeloyl-ACP methyl ester carboxylesterase</fullName>
    </submittedName>
</protein>
<reference evidence="3" key="1">
    <citation type="submission" date="2016-06" db="EMBL/GenBank/DDBJ databases">
        <authorList>
            <person name="Varghese N."/>
            <person name="Submissions Spin"/>
        </authorList>
    </citation>
    <scope>NUCLEOTIDE SEQUENCE [LARGE SCALE GENOMIC DNA]</scope>
    <source>
        <strain evidence="3">DSM 44830</strain>
    </source>
</reference>
<organism evidence="2 3">
    <name type="scientific">Micromonospora mirobrigensis</name>
    <dbReference type="NCBI Taxonomy" id="262898"/>
    <lineage>
        <taxon>Bacteria</taxon>
        <taxon>Bacillati</taxon>
        <taxon>Actinomycetota</taxon>
        <taxon>Actinomycetes</taxon>
        <taxon>Micromonosporales</taxon>
        <taxon>Micromonosporaceae</taxon>
        <taxon>Micromonospora</taxon>
    </lineage>
</organism>
<sequence>MNLPVPLSRAGRFGPAELRLALAAPRPAAGLTSEWRLVDGVRTHTRRSATADPDATPVVLVHGLAVSHRYLTPLAVALSATNPVYVPDLPGFGLTERPGAAYDVQGHAQWLAGWLAAYRLPPVCLLGHSFGAEVATALAARHPRAVRALVLAGPTSDPAARSRRGQFGRWLLDTAREAPWQIPILLRDVADARPWRVYASLSHSVHNDVEADLVRVRAPTLVLTGGRDTVVPSSWRDQVARLVPDARTVTVPDAAHNVVTTAPTEVAAAIRALLVPTPTR</sequence>
<name>A0A1C4ZYK5_9ACTN</name>
<dbReference type="InterPro" id="IPR000073">
    <property type="entry name" value="AB_hydrolase_1"/>
</dbReference>
<gene>
    <name evidence="2" type="ORF">GA0070564_10738</name>
</gene>
<dbReference type="InterPro" id="IPR050266">
    <property type="entry name" value="AB_hydrolase_sf"/>
</dbReference>
<dbReference type="PANTHER" id="PTHR43798">
    <property type="entry name" value="MONOACYLGLYCEROL LIPASE"/>
    <property type="match status" value="1"/>
</dbReference>
<dbReference type="Proteomes" id="UP000199504">
    <property type="component" value="Unassembled WGS sequence"/>
</dbReference>
<proteinExistence type="predicted"/>